<evidence type="ECO:0000313" key="2">
    <source>
        <dbReference type="EMBL" id="KGC10424.1"/>
    </source>
</evidence>
<protein>
    <submittedName>
        <fullName evidence="1">Uncharacterized protein</fullName>
    </submittedName>
</protein>
<proteinExistence type="predicted"/>
<dbReference type="AlphaFoldDB" id="A0AAW3EQL9"/>
<gene>
    <name evidence="2" type="ORF">DM48_5790</name>
    <name evidence="1" type="ORF">DM48_5842</name>
</gene>
<dbReference type="EMBL" id="JPGG01000018">
    <property type="protein sequence ID" value="KGC10424.1"/>
    <property type="molecule type" value="Genomic_DNA"/>
</dbReference>
<comment type="caution">
    <text evidence="1">The sequence shown here is derived from an EMBL/GenBank/DDBJ whole genome shotgun (WGS) entry which is preliminary data.</text>
</comment>
<evidence type="ECO:0000313" key="1">
    <source>
        <dbReference type="EMBL" id="KGC09421.1"/>
    </source>
</evidence>
<reference evidence="1 3" key="1">
    <citation type="submission" date="2014-04" db="EMBL/GenBank/DDBJ databases">
        <authorList>
            <person name="Bishop-Lilly K.A."/>
            <person name="Broomall S.M."/>
            <person name="Chain P.S."/>
            <person name="Chertkov O."/>
            <person name="Coyne S.R."/>
            <person name="Daligault H.E."/>
            <person name="Davenport K.W."/>
            <person name="Erkkila T."/>
            <person name="Frey K.G."/>
            <person name="Gibbons H.S."/>
            <person name="Gu W."/>
            <person name="Jaissle J."/>
            <person name="Johnson S.L."/>
            <person name="Koroleva G.I."/>
            <person name="Ladner J.T."/>
            <person name="Lo C.-C."/>
            <person name="Minogue T.D."/>
            <person name="Munk C."/>
            <person name="Palacios G.F."/>
            <person name="Redden C.L."/>
            <person name="Rosenzweig C.N."/>
            <person name="Scholz M.B."/>
            <person name="Teshima H."/>
            <person name="Xu Y."/>
        </authorList>
    </citation>
    <scope>NUCLEOTIDE SEQUENCE [LARGE SCALE GENOMIC DNA]</scope>
    <source>
        <strain evidence="1">Gladioli</strain>
        <strain evidence="3">gladioli</strain>
    </source>
</reference>
<evidence type="ECO:0000313" key="3">
    <source>
        <dbReference type="Proteomes" id="UP000029590"/>
    </source>
</evidence>
<name>A0AAW3EQL9_BURGA</name>
<organism evidence="1 3">
    <name type="scientific">Burkholderia gladioli</name>
    <name type="common">Pseudomonas marginata</name>
    <name type="synonym">Phytomonas marginata</name>
    <dbReference type="NCBI Taxonomy" id="28095"/>
    <lineage>
        <taxon>Bacteria</taxon>
        <taxon>Pseudomonadati</taxon>
        <taxon>Pseudomonadota</taxon>
        <taxon>Betaproteobacteria</taxon>
        <taxon>Burkholderiales</taxon>
        <taxon>Burkholderiaceae</taxon>
        <taxon>Burkholderia</taxon>
    </lineage>
</organism>
<dbReference type="Proteomes" id="UP000029590">
    <property type="component" value="Unassembled WGS sequence"/>
</dbReference>
<sequence length="128" mass="14352">MFQEFPMWVTNDAGESRLVETDDAFIALGKGWKKPERAKPVPREKQAGFLDYPKWVGGQIVHSAEEEAALEPTLEQMCVAIRDSLPDSRPDSSEVDERAALLQIAGEKGLKVDKRWSNEKIRKALEAA</sequence>
<dbReference type="EMBL" id="JPGG01000018">
    <property type="protein sequence ID" value="KGC09421.1"/>
    <property type="molecule type" value="Genomic_DNA"/>
</dbReference>
<accession>A0AAW3EQL9</accession>